<proteinExistence type="inferred from homology"/>
<protein>
    <recommendedName>
        <fullName evidence="2">non-specific serine/threonine protein kinase</fullName>
        <ecNumber evidence="2">2.7.11.1</ecNumber>
    </recommendedName>
</protein>
<evidence type="ECO:0000256" key="10">
    <source>
        <dbReference type="SAM" id="MobiDB-lite"/>
    </source>
</evidence>
<dbReference type="PROSITE" id="PS00108">
    <property type="entry name" value="PROTEIN_KINASE_ST"/>
    <property type="match status" value="1"/>
</dbReference>
<evidence type="ECO:0000313" key="12">
    <source>
        <dbReference type="EMBL" id="KAK9938777.1"/>
    </source>
</evidence>
<keyword evidence="3" id="KW-0723">Serine/threonine-protein kinase</keyword>
<evidence type="ECO:0000256" key="7">
    <source>
        <dbReference type="ARBA" id="ARBA00022840"/>
    </source>
</evidence>
<dbReference type="CDD" id="cd05574">
    <property type="entry name" value="STKc_phototropin_like"/>
    <property type="match status" value="1"/>
</dbReference>
<evidence type="ECO:0000256" key="2">
    <source>
        <dbReference type="ARBA" id="ARBA00012513"/>
    </source>
</evidence>
<dbReference type="GO" id="GO:0004674">
    <property type="term" value="F:protein serine/threonine kinase activity"/>
    <property type="evidence" value="ECO:0007669"/>
    <property type="project" value="UniProtKB-KW"/>
</dbReference>
<keyword evidence="13" id="KW-1185">Reference proteome</keyword>
<comment type="similarity">
    <text evidence="1">Belongs to the protein kinase superfamily. AGC Ser/Thr protein kinase family.</text>
</comment>
<feature type="compositionally biased region" description="Polar residues" evidence="10">
    <location>
        <begin position="319"/>
        <end position="333"/>
    </location>
</feature>
<dbReference type="Pfam" id="PF00069">
    <property type="entry name" value="Pkinase"/>
    <property type="match status" value="2"/>
</dbReference>
<dbReference type="InterPro" id="IPR011009">
    <property type="entry name" value="Kinase-like_dom_sf"/>
</dbReference>
<dbReference type="SMART" id="SM00220">
    <property type="entry name" value="S_TKc"/>
    <property type="match status" value="1"/>
</dbReference>
<feature type="compositionally biased region" description="Low complexity" evidence="10">
    <location>
        <begin position="409"/>
        <end position="422"/>
    </location>
</feature>
<accession>A0AAW1XT85</accession>
<dbReference type="GO" id="GO:0005524">
    <property type="term" value="F:ATP binding"/>
    <property type="evidence" value="ECO:0007669"/>
    <property type="project" value="UniProtKB-KW"/>
</dbReference>
<comment type="catalytic activity">
    <reaction evidence="8">
        <text>L-threonyl-[protein] + ATP = O-phospho-L-threonyl-[protein] + ADP + H(+)</text>
        <dbReference type="Rhea" id="RHEA:46608"/>
        <dbReference type="Rhea" id="RHEA-COMP:11060"/>
        <dbReference type="Rhea" id="RHEA-COMP:11605"/>
        <dbReference type="ChEBI" id="CHEBI:15378"/>
        <dbReference type="ChEBI" id="CHEBI:30013"/>
        <dbReference type="ChEBI" id="CHEBI:30616"/>
        <dbReference type="ChEBI" id="CHEBI:61977"/>
        <dbReference type="ChEBI" id="CHEBI:456216"/>
        <dbReference type="EC" id="2.7.11.1"/>
    </reaction>
</comment>
<feature type="region of interest" description="Disordered" evidence="10">
    <location>
        <begin position="1"/>
        <end position="38"/>
    </location>
</feature>
<comment type="caution">
    <text evidence="12">The sequence shown here is derived from an EMBL/GenBank/DDBJ whole genome shotgun (WGS) entry which is preliminary data.</text>
</comment>
<evidence type="ECO:0000256" key="5">
    <source>
        <dbReference type="ARBA" id="ARBA00022741"/>
    </source>
</evidence>
<keyword evidence="5" id="KW-0547">Nucleotide-binding</keyword>
<name>A0AAW1XT85_RUBAR</name>
<evidence type="ECO:0000259" key="11">
    <source>
        <dbReference type="PROSITE" id="PS50011"/>
    </source>
</evidence>
<feature type="compositionally biased region" description="Basic and acidic residues" evidence="10">
    <location>
        <begin position="19"/>
        <end position="29"/>
    </location>
</feature>
<feature type="region of interest" description="Disordered" evidence="10">
    <location>
        <begin position="259"/>
        <end position="431"/>
    </location>
</feature>
<keyword evidence="4" id="KW-0808">Transferase</keyword>
<dbReference type="AlphaFoldDB" id="A0AAW1XT85"/>
<evidence type="ECO:0000256" key="6">
    <source>
        <dbReference type="ARBA" id="ARBA00022777"/>
    </source>
</evidence>
<dbReference type="Gene3D" id="1.10.510.10">
    <property type="entry name" value="Transferase(Phosphotransferase) domain 1"/>
    <property type="match status" value="2"/>
</dbReference>
<dbReference type="FunFam" id="1.10.510.10:FF:000020">
    <property type="entry name" value="serine/threonine-protein kinase D6PK-like"/>
    <property type="match status" value="1"/>
</dbReference>
<dbReference type="PANTHER" id="PTHR45637">
    <property type="entry name" value="FLIPPASE KINASE 1-RELATED"/>
    <property type="match status" value="1"/>
</dbReference>
<feature type="region of interest" description="Disordered" evidence="10">
    <location>
        <begin position="59"/>
        <end position="87"/>
    </location>
</feature>
<gene>
    <name evidence="12" type="ORF">M0R45_015498</name>
</gene>
<dbReference type="InterPro" id="IPR008271">
    <property type="entry name" value="Ser/Thr_kinase_AS"/>
</dbReference>
<feature type="compositionally biased region" description="Polar residues" evidence="10">
    <location>
        <begin position="344"/>
        <end position="358"/>
    </location>
</feature>
<evidence type="ECO:0000256" key="4">
    <source>
        <dbReference type="ARBA" id="ARBA00022679"/>
    </source>
</evidence>
<keyword evidence="7" id="KW-0067">ATP-binding</keyword>
<dbReference type="SUPFAM" id="SSF56112">
    <property type="entry name" value="Protein kinase-like (PK-like)"/>
    <property type="match status" value="1"/>
</dbReference>
<evidence type="ECO:0000313" key="13">
    <source>
        <dbReference type="Proteomes" id="UP001457282"/>
    </source>
</evidence>
<dbReference type="InterPro" id="IPR000719">
    <property type="entry name" value="Prot_kinase_dom"/>
</dbReference>
<organism evidence="12 13">
    <name type="scientific">Rubus argutus</name>
    <name type="common">Southern blackberry</name>
    <dbReference type="NCBI Taxonomy" id="59490"/>
    <lineage>
        <taxon>Eukaryota</taxon>
        <taxon>Viridiplantae</taxon>
        <taxon>Streptophyta</taxon>
        <taxon>Embryophyta</taxon>
        <taxon>Tracheophyta</taxon>
        <taxon>Spermatophyta</taxon>
        <taxon>Magnoliopsida</taxon>
        <taxon>eudicotyledons</taxon>
        <taxon>Gunneridae</taxon>
        <taxon>Pentapetalae</taxon>
        <taxon>rosids</taxon>
        <taxon>fabids</taxon>
        <taxon>Rosales</taxon>
        <taxon>Rosaceae</taxon>
        <taxon>Rosoideae</taxon>
        <taxon>Rosoideae incertae sedis</taxon>
        <taxon>Rubus</taxon>
    </lineage>
</organism>
<sequence>MSTLGSASEIVDATEEVDSQLKTDKKDGEQGVSKSGNKYSIEDDINKLFQAIDVRHSARASGSWRESSKDALRKSAMKKPMRASTSKVSGIGISEPVSLKQALRGLCISQASEMAAMKRLSRPGRSSGVSEAGTIKRLYRAVVAEANGSGLPMNEGKGNFVEISLVPDTSNSSQQMPGFMQSEPQVHSATTSTDAVMPDAMMTRLAPEDQVAPLRTAVESDILQGEKGKLEHVDTSSSKNIVQVESPINTPNSYKVLHSSASLSGSGTGSKLRKSSGTDLHVTKPVLRSKNFVKKNTKQDLRSVSCSSKSDARNVGNDLVSSTSNLEDQTYNGTPMHENDGNKKNSVVSGSRNLSVEMNSGVVDRKGKPDIQSNYSNRNKSIVNVDERSRSREKGDFSQSSKSSMGDYSSTTSTSEESTSGSGRSGKRPHMSRDLRWEAIHHVQKQHGSLGLRHFKLLRRLGSGDIGTVYLGELIGTNCVFAVKVMDNECLATKNKMVRAQTEREILEILDHPFLPTLYAHCVADKLSCLVMEYCPGGDLHVLRQKQPCRSFCEQAARFYVSEVLLALEYLHMQGVVYRDLKPENILVREDGHIMLTDFDLSLRCAVNPMLLKSSSPVVESRKKMSTPCIGSSCIDPFCLQPSWQVSCFTPRISSTAAKSRKIKSELAAQVSPLPQLVVEPTDARSNSFVGTHEYLAPEIIKGEGHGSAVDWWTFGIFLFELLYGKTPFKGSGNEDTLANVVSKNLKFPNNPIVSFHARDLIRGLLIKDPENRLGSVKGAAEIKQHPFFEGLNWALVRCAVPPELPKLCDVVIGAPRASQMQESKELEGTGEHIDFELF</sequence>
<dbReference type="EMBL" id="JBEDUW010000003">
    <property type="protein sequence ID" value="KAK9938777.1"/>
    <property type="molecule type" value="Genomic_DNA"/>
</dbReference>
<evidence type="ECO:0000256" key="1">
    <source>
        <dbReference type="ARBA" id="ARBA00009903"/>
    </source>
</evidence>
<reference evidence="12 13" key="1">
    <citation type="journal article" date="2023" name="G3 (Bethesda)">
        <title>A chromosome-length genome assembly and annotation of blackberry (Rubus argutus, cv. 'Hillquist').</title>
        <authorList>
            <person name="Bruna T."/>
            <person name="Aryal R."/>
            <person name="Dudchenko O."/>
            <person name="Sargent D.J."/>
            <person name="Mead D."/>
            <person name="Buti M."/>
            <person name="Cavallini A."/>
            <person name="Hytonen T."/>
            <person name="Andres J."/>
            <person name="Pham M."/>
            <person name="Weisz D."/>
            <person name="Mascagni F."/>
            <person name="Usai G."/>
            <person name="Natali L."/>
            <person name="Bassil N."/>
            <person name="Fernandez G.E."/>
            <person name="Lomsadze A."/>
            <person name="Armour M."/>
            <person name="Olukolu B."/>
            <person name="Poorten T."/>
            <person name="Britton C."/>
            <person name="Davik J."/>
            <person name="Ashrafi H."/>
            <person name="Aiden E.L."/>
            <person name="Borodovsky M."/>
            <person name="Worthington M."/>
        </authorList>
    </citation>
    <scope>NUCLEOTIDE SEQUENCE [LARGE SCALE GENOMIC DNA]</scope>
    <source>
        <strain evidence="12">PI 553951</strain>
    </source>
</reference>
<comment type="catalytic activity">
    <reaction evidence="9">
        <text>L-seryl-[protein] + ATP = O-phospho-L-seryl-[protein] + ADP + H(+)</text>
        <dbReference type="Rhea" id="RHEA:17989"/>
        <dbReference type="Rhea" id="RHEA-COMP:9863"/>
        <dbReference type="Rhea" id="RHEA-COMP:11604"/>
        <dbReference type="ChEBI" id="CHEBI:15378"/>
        <dbReference type="ChEBI" id="CHEBI:29999"/>
        <dbReference type="ChEBI" id="CHEBI:30616"/>
        <dbReference type="ChEBI" id="CHEBI:83421"/>
        <dbReference type="ChEBI" id="CHEBI:456216"/>
        <dbReference type="EC" id="2.7.11.1"/>
    </reaction>
</comment>
<feature type="compositionally biased region" description="Polar residues" evidence="10">
    <location>
        <begin position="371"/>
        <end position="382"/>
    </location>
</feature>
<dbReference type="FunFam" id="3.30.200.20:FF:000753">
    <property type="entry name" value="Serine/Threonine Kinase"/>
    <property type="match status" value="1"/>
</dbReference>
<feature type="compositionally biased region" description="Basic and acidic residues" evidence="10">
    <location>
        <begin position="385"/>
        <end position="396"/>
    </location>
</feature>
<evidence type="ECO:0000256" key="3">
    <source>
        <dbReference type="ARBA" id="ARBA00022527"/>
    </source>
</evidence>
<dbReference type="Gene3D" id="3.30.200.20">
    <property type="entry name" value="Phosphorylase Kinase, domain 1"/>
    <property type="match status" value="1"/>
</dbReference>
<evidence type="ECO:0000256" key="8">
    <source>
        <dbReference type="ARBA" id="ARBA00047899"/>
    </source>
</evidence>
<dbReference type="FunFam" id="1.10.510.10:FF:000028">
    <property type="entry name" value="serine/threonine-protein kinase D6PK-like"/>
    <property type="match status" value="1"/>
</dbReference>
<dbReference type="PROSITE" id="PS50011">
    <property type="entry name" value="PROTEIN_KINASE_DOM"/>
    <property type="match status" value="1"/>
</dbReference>
<feature type="domain" description="Protein kinase" evidence="11">
    <location>
        <begin position="455"/>
        <end position="789"/>
    </location>
</feature>
<keyword evidence="6" id="KW-0418">Kinase</keyword>
<feature type="compositionally biased region" description="Polar residues" evidence="10">
    <location>
        <begin position="397"/>
        <end position="408"/>
    </location>
</feature>
<dbReference type="EC" id="2.7.11.1" evidence="2"/>
<evidence type="ECO:0000256" key="9">
    <source>
        <dbReference type="ARBA" id="ARBA00048679"/>
    </source>
</evidence>
<dbReference type="Proteomes" id="UP001457282">
    <property type="component" value="Unassembled WGS sequence"/>
</dbReference>